<evidence type="ECO:0000256" key="1">
    <source>
        <dbReference type="ARBA" id="ARBA00023002"/>
    </source>
</evidence>
<dbReference type="InterPro" id="IPR001509">
    <property type="entry name" value="Epimerase_deHydtase"/>
</dbReference>
<comment type="caution">
    <text evidence="5">The sequence shown here is derived from an EMBL/GenBank/DDBJ whole genome shotgun (WGS) entry which is preliminary data.</text>
</comment>
<evidence type="ECO:0000313" key="5">
    <source>
        <dbReference type="EMBL" id="KTB44847.1"/>
    </source>
</evidence>
<dbReference type="AlphaFoldDB" id="A0A0W0G8E9"/>
<dbReference type="Pfam" id="PF01370">
    <property type="entry name" value="Epimerase"/>
    <property type="match status" value="1"/>
</dbReference>
<gene>
    <name evidence="5" type="ORF">WG66_2563</name>
</gene>
<evidence type="ECO:0000256" key="3">
    <source>
        <dbReference type="SAM" id="Phobius"/>
    </source>
</evidence>
<keyword evidence="3" id="KW-0812">Transmembrane</keyword>
<dbReference type="Gene3D" id="3.40.50.720">
    <property type="entry name" value="NAD(P)-binding Rossmann-like Domain"/>
    <property type="match status" value="2"/>
</dbReference>
<accession>A0A0W0G8E9</accession>
<dbReference type="InterPro" id="IPR036291">
    <property type="entry name" value="NAD(P)-bd_dom_sf"/>
</dbReference>
<protein>
    <submittedName>
        <fullName evidence="5">Putative D-lactaldehyde dehydrogenase</fullName>
    </submittedName>
</protein>
<feature type="domain" description="NAD-dependent epimerase/dehydratase" evidence="4">
    <location>
        <begin position="13"/>
        <end position="238"/>
    </location>
</feature>
<evidence type="ECO:0000313" key="6">
    <source>
        <dbReference type="Proteomes" id="UP000054988"/>
    </source>
</evidence>
<dbReference type="EMBL" id="LATX01000832">
    <property type="protein sequence ID" value="KTB44847.1"/>
    <property type="molecule type" value="Genomic_DNA"/>
</dbReference>
<name>A0A0W0G8E9_MONRR</name>
<keyword evidence="3" id="KW-1133">Transmembrane helix</keyword>
<dbReference type="Proteomes" id="UP000054988">
    <property type="component" value="Unassembled WGS sequence"/>
</dbReference>
<organism evidence="5 6">
    <name type="scientific">Moniliophthora roreri</name>
    <name type="common">Frosty pod rot fungus</name>
    <name type="synonym">Monilia roreri</name>
    <dbReference type="NCBI Taxonomy" id="221103"/>
    <lineage>
        <taxon>Eukaryota</taxon>
        <taxon>Fungi</taxon>
        <taxon>Dikarya</taxon>
        <taxon>Basidiomycota</taxon>
        <taxon>Agaricomycotina</taxon>
        <taxon>Agaricomycetes</taxon>
        <taxon>Agaricomycetidae</taxon>
        <taxon>Agaricales</taxon>
        <taxon>Marasmiineae</taxon>
        <taxon>Marasmiaceae</taxon>
        <taxon>Moniliophthora</taxon>
    </lineage>
</organism>
<dbReference type="InterPro" id="IPR050425">
    <property type="entry name" value="NAD(P)_dehydrat-like"/>
</dbReference>
<evidence type="ECO:0000256" key="2">
    <source>
        <dbReference type="ARBA" id="ARBA00023445"/>
    </source>
</evidence>
<dbReference type="PANTHER" id="PTHR10366:SF564">
    <property type="entry name" value="STEROL-4-ALPHA-CARBOXYLATE 3-DEHYDROGENASE, DECARBOXYLATING"/>
    <property type="match status" value="1"/>
</dbReference>
<dbReference type="SUPFAM" id="SSF51735">
    <property type="entry name" value="NAD(P)-binding Rossmann-fold domains"/>
    <property type="match status" value="1"/>
</dbReference>
<proteinExistence type="inferred from homology"/>
<dbReference type="PANTHER" id="PTHR10366">
    <property type="entry name" value="NAD DEPENDENT EPIMERASE/DEHYDRATASE"/>
    <property type="match status" value="1"/>
</dbReference>
<reference evidence="5 6" key="1">
    <citation type="submission" date="2015-12" db="EMBL/GenBank/DDBJ databases">
        <title>Draft genome sequence of Moniliophthora roreri, the causal agent of frosty pod rot of cacao.</title>
        <authorList>
            <person name="Aime M.C."/>
            <person name="Diaz-Valderrama J.R."/>
            <person name="Kijpornyongpan T."/>
            <person name="Phillips-Mora W."/>
        </authorList>
    </citation>
    <scope>NUCLEOTIDE SEQUENCE [LARGE SCALE GENOMIC DNA]</scope>
    <source>
        <strain evidence="5 6">MCA 2952</strain>
    </source>
</reference>
<feature type="transmembrane region" description="Helical" evidence="3">
    <location>
        <begin position="12"/>
        <end position="31"/>
    </location>
</feature>
<evidence type="ECO:0000259" key="4">
    <source>
        <dbReference type="Pfam" id="PF01370"/>
    </source>
</evidence>
<keyword evidence="3" id="KW-0472">Membrane</keyword>
<keyword evidence="1" id="KW-0560">Oxidoreductase</keyword>
<dbReference type="GO" id="GO:0016616">
    <property type="term" value="F:oxidoreductase activity, acting on the CH-OH group of donors, NAD or NADP as acceptor"/>
    <property type="evidence" value="ECO:0007669"/>
    <property type="project" value="TreeGrafter"/>
</dbReference>
<sequence>MPAFTNSPSNYTVLVTGANGYIAAWIVAILLERGYTVHATVRSESRGEKLLETHKASVDSGKLKLVIVKDMQADGAWDEAVKGVDAILHTAAQTTHPCFAEVIDIAVEGVTSLMKSALKHGSTVQRIVFTSSTASVIQGSPTSVVSVSETIWEWHQQHKAEVAWDIAVINPVWVFGPVAHAVKTPDDIVGSQHVWCNAIVRGEFMGGSSLTYPSSGWVDVRDVAEAHALALEVSQAGGERIITCAGSPFVWQDFVDVANSLNPPPLPGIAKGMTGDALRNLTFKTSKAQDILGVKYRTMEELTKDSLEQCAQIKN</sequence>
<comment type="similarity">
    <text evidence="2">Belongs to the NAD(P)-dependent epimerase/dehydratase family. Dihydroflavonol-4-reductase subfamily.</text>
</comment>